<evidence type="ECO:0000313" key="2">
    <source>
        <dbReference type="EMBL" id="PIB77471.1"/>
    </source>
</evidence>
<dbReference type="EMBL" id="PDCN02000001">
    <property type="protein sequence ID" value="PIB77471.1"/>
    <property type="molecule type" value="Genomic_DNA"/>
</dbReference>
<dbReference type="AlphaFoldDB" id="A0A2G5PGN7"/>
<protein>
    <submittedName>
        <fullName evidence="2">Uncharacterized protein</fullName>
    </submittedName>
</protein>
<gene>
    <name evidence="2" type="ORF">CQY22_000420</name>
</gene>
<dbReference type="RefSeq" id="WP_090588646.1">
    <property type="nucleotide sequence ID" value="NZ_CP104302.1"/>
</dbReference>
<accession>A0A2G5PGN7</accession>
<organism evidence="2 3">
    <name type="scientific">Mycolicibacterium brumae</name>
    <dbReference type="NCBI Taxonomy" id="85968"/>
    <lineage>
        <taxon>Bacteria</taxon>
        <taxon>Bacillati</taxon>
        <taxon>Actinomycetota</taxon>
        <taxon>Actinomycetes</taxon>
        <taxon>Mycobacteriales</taxon>
        <taxon>Mycobacteriaceae</taxon>
        <taxon>Mycolicibacterium</taxon>
    </lineage>
</organism>
<reference evidence="2 3" key="1">
    <citation type="journal article" date="2017" name="Infect. Genet. Evol.">
        <title>The new phylogeny of the genus Mycobacterium: The old and the news.</title>
        <authorList>
            <person name="Tortoli E."/>
            <person name="Fedrizzi T."/>
            <person name="Meehan C.J."/>
            <person name="Trovato A."/>
            <person name="Grottola A."/>
            <person name="Giacobazzi E."/>
            <person name="Serpini G.F."/>
            <person name="Tagliazucchi S."/>
            <person name="Fabio A."/>
            <person name="Bettua C."/>
            <person name="Bertorelli R."/>
            <person name="Frascaro F."/>
            <person name="De Sanctis V."/>
            <person name="Pecorari M."/>
            <person name="Jousson O."/>
            <person name="Segata N."/>
            <person name="Cirillo D.M."/>
        </authorList>
    </citation>
    <scope>NUCLEOTIDE SEQUENCE [LARGE SCALE GENOMIC DNA]</scope>
    <source>
        <strain evidence="2 3">CIP1034565</strain>
    </source>
</reference>
<proteinExistence type="predicted"/>
<sequence length="86" mass="8825">MSTTTAVPTTAAPTTTKAPVSSVPPPANYQTITCREYQTLDESHQIAVLEALGGNNADLVAPIIDVGCSGFPDLTIADVLAGNLPE</sequence>
<evidence type="ECO:0000256" key="1">
    <source>
        <dbReference type="SAM" id="MobiDB-lite"/>
    </source>
</evidence>
<evidence type="ECO:0000313" key="3">
    <source>
        <dbReference type="Proteomes" id="UP000230551"/>
    </source>
</evidence>
<name>A0A2G5PGN7_9MYCO</name>
<feature type="region of interest" description="Disordered" evidence="1">
    <location>
        <begin position="1"/>
        <end position="26"/>
    </location>
</feature>
<comment type="caution">
    <text evidence="2">The sequence shown here is derived from an EMBL/GenBank/DDBJ whole genome shotgun (WGS) entry which is preliminary data.</text>
</comment>
<dbReference type="Proteomes" id="UP000230551">
    <property type="component" value="Unassembled WGS sequence"/>
</dbReference>
<feature type="compositionally biased region" description="Low complexity" evidence="1">
    <location>
        <begin position="1"/>
        <end position="20"/>
    </location>
</feature>
<keyword evidence="3" id="KW-1185">Reference proteome</keyword>